<dbReference type="InterPro" id="IPR052910">
    <property type="entry name" value="ABC-Purine-Binding"/>
</dbReference>
<dbReference type="PANTHER" id="PTHR43208">
    <property type="entry name" value="ABC TRANSPORTER SUBSTRATE-BINDING PROTEIN"/>
    <property type="match status" value="1"/>
</dbReference>
<evidence type="ECO:0000256" key="2">
    <source>
        <dbReference type="SAM" id="Coils"/>
    </source>
</evidence>
<gene>
    <name evidence="5" type="ORF">DSCW_41970</name>
</gene>
<accession>A0A5K7Z7Q7</accession>
<dbReference type="PANTHER" id="PTHR43208:SF1">
    <property type="entry name" value="ABC TRANSPORTER SUBSTRATE-BINDING PROTEIN"/>
    <property type="match status" value="1"/>
</dbReference>
<dbReference type="RefSeq" id="WP_231715511.1">
    <property type="nucleotide sequence ID" value="NZ_AP021875.1"/>
</dbReference>
<keyword evidence="2" id="KW-0175">Coiled coil</keyword>
<feature type="domain" description="ABC transporter substrate-binding protein PnrA-like" evidence="4">
    <location>
        <begin position="78"/>
        <end position="342"/>
    </location>
</feature>
<keyword evidence="6" id="KW-1185">Reference proteome</keyword>
<name>A0A5K7Z7Q7_9BACT</name>
<dbReference type="Gene3D" id="3.40.50.2300">
    <property type="match status" value="2"/>
</dbReference>
<dbReference type="Pfam" id="PF02608">
    <property type="entry name" value="Bmp"/>
    <property type="match status" value="1"/>
</dbReference>
<feature type="signal peptide" evidence="3">
    <location>
        <begin position="1"/>
        <end position="27"/>
    </location>
</feature>
<keyword evidence="1 3" id="KW-0732">Signal</keyword>
<evidence type="ECO:0000259" key="4">
    <source>
        <dbReference type="Pfam" id="PF02608"/>
    </source>
</evidence>
<reference evidence="5 6" key="1">
    <citation type="submission" date="2019-11" db="EMBL/GenBank/DDBJ databases">
        <title>Comparative genomics of hydrocarbon-degrading Desulfosarcina strains.</title>
        <authorList>
            <person name="Watanabe M."/>
            <person name="Kojima H."/>
            <person name="Fukui M."/>
        </authorList>
    </citation>
    <scope>NUCLEOTIDE SEQUENCE [LARGE SCALE GENOMIC DNA]</scope>
    <source>
        <strain evidence="5 6">PP31</strain>
    </source>
</reference>
<dbReference type="Proteomes" id="UP000427769">
    <property type="component" value="Chromosome"/>
</dbReference>
<dbReference type="InterPro" id="IPR003760">
    <property type="entry name" value="PnrA-like"/>
</dbReference>
<sequence>MKSWKKGKVRFAWILFFSLLLFMTVSCGDQGANKDLAEKVNQLSDKVDQLSKQVEVLTEQMNAVSEKAPAPVAEKELKAGFVYVGPVGDYGWSHAHDIGRKYAEKQLPWLSSVYIESVAEADSARIIDRFVQEEKCDVVFTTSFGYMDDTIKAGQKYPDTTFMHCSGFKQAKNVGTYFADLYQMYYLNGLMAGALTKSNKIGYVGAFPIPEVVRHIDALALGIKAINPKAEVHVRWIYAWYGPDKAREAAESLIAEGCDALAFTEDTPAVIEVGQEHSEKGKQIYTFSHYSPMQPYGKDSVVSGQLVDWGVMYEQILKDIHDGTWTNKDYWWLAAENAVVLGGSFEDPINPKFVDTLKAVSTETKDLGTVSVYDLVFKRYDQMKQGTDVFDPFMGPISDNTGKLQIEAGQQASKADLLSIMYYVDNVVGTIPK</sequence>
<evidence type="ECO:0000313" key="5">
    <source>
        <dbReference type="EMBL" id="BBO76780.1"/>
    </source>
</evidence>
<dbReference type="CDD" id="cd19963">
    <property type="entry name" value="PBP1_BMP-like"/>
    <property type="match status" value="1"/>
</dbReference>
<dbReference type="KEGG" id="dwd:DSCW_41970"/>
<evidence type="ECO:0000313" key="6">
    <source>
        <dbReference type="Proteomes" id="UP000427769"/>
    </source>
</evidence>
<evidence type="ECO:0000256" key="1">
    <source>
        <dbReference type="ARBA" id="ARBA00022729"/>
    </source>
</evidence>
<dbReference type="PROSITE" id="PS51257">
    <property type="entry name" value="PROKAR_LIPOPROTEIN"/>
    <property type="match status" value="1"/>
</dbReference>
<feature type="chain" id="PRO_5024305022" evidence="3">
    <location>
        <begin position="28"/>
        <end position="433"/>
    </location>
</feature>
<feature type="coiled-coil region" evidence="2">
    <location>
        <begin position="33"/>
        <end position="67"/>
    </location>
</feature>
<organism evidence="5 6">
    <name type="scientific">Desulfosarcina widdelii</name>
    <dbReference type="NCBI Taxonomy" id="947919"/>
    <lineage>
        <taxon>Bacteria</taxon>
        <taxon>Pseudomonadati</taxon>
        <taxon>Thermodesulfobacteriota</taxon>
        <taxon>Desulfobacteria</taxon>
        <taxon>Desulfobacterales</taxon>
        <taxon>Desulfosarcinaceae</taxon>
        <taxon>Desulfosarcina</taxon>
    </lineage>
</organism>
<proteinExistence type="predicted"/>
<protein>
    <submittedName>
        <fullName evidence="5">ABC transporter substrate-binding protein</fullName>
    </submittedName>
</protein>
<dbReference type="AlphaFoldDB" id="A0A5K7Z7Q7"/>
<evidence type="ECO:0000256" key="3">
    <source>
        <dbReference type="SAM" id="SignalP"/>
    </source>
</evidence>
<dbReference type="GO" id="GO:0005886">
    <property type="term" value="C:plasma membrane"/>
    <property type="evidence" value="ECO:0007669"/>
    <property type="project" value="InterPro"/>
</dbReference>
<dbReference type="EMBL" id="AP021875">
    <property type="protein sequence ID" value="BBO76780.1"/>
    <property type="molecule type" value="Genomic_DNA"/>
</dbReference>